<dbReference type="AlphaFoldDB" id="A0A8J6GSE4"/>
<evidence type="ECO:0000313" key="31">
    <source>
        <dbReference type="EMBL" id="KAH0519521.1"/>
    </source>
</evidence>
<keyword evidence="7" id="KW-0963">Cytoplasm</keyword>
<evidence type="ECO:0000256" key="14">
    <source>
        <dbReference type="ARBA" id="ARBA00022843"/>
    </source>
</evidence>
<keyword evidence="12" id="KW-0833">Ubl conjugation pathway</keyword>
<evidence type="ECO:0000256" key="18">
    <source>
        <dbReference type="ARBA" id="ARBA00023158"/>
    </source>
</evidence>
<evidence type="ECO:0000259" key="30">
    <source>
        <dbReference type="PROSITE" id="PS50119"/>
    </source>
</evidence>
<evidence type="ECO:0000256" key="2">
    <source>
        <dbReference type="ARBA" id="ARBA00004201"/>
    </source>
</evidence>
<feature type="compositionally biased region" description="Low complexity" evidence="28">
    <location>
        <begin position="26"/>
        <end position="42"/>
    </location>
</feature>
<keyword evidence="18" id="KW-0943">RNA-mediated gene silencing</keyword>
<keyword evidence="17 27" id="KW-0175">Coiled coil</keyword>
<evidence type="ECO:0000256" key="24">
    <source>
        <dbReference type="PROSITE-ProRule" id="PRU00024"/>
    </source>
</evidence>
<comment type="pathway">
    <text evidence="3">Protein modification; protein ubiquitination.</text>
</comment>
<accession>A0A8J6GSE4</accession>
<feature type="repeat" description="NHL" evidence="26">
    <location>
        <begin position="929"/>
        <end position="972"/>
    </location>
</feature>
<evidence type="ECO:0000256" key="11">
    <source>
        <dbReference type="ARBA" id="ARBA00022771"/>
    </source>
</evidence>
<dbReference type="PROSITE" id="PS50089">
    <property type="entry name" value="ZF_RING_2"/>
    <property type="match status" value="1"/>
</dbReference>
<dbReference type="SMART" id="SM00557">
    <property type="entry name" value="IG_FLMN"/>
    <property type="match status" value="1"/>
</dbReference>
<dbReference type="InterPro" id="IPR014756">
    <property type="entry name" value="Ig_E-set"/>
</dbReference>
<dbReference type="EC" id="2.3.2.27" evidence="5"/>
<dbReference type="Pfam" id="PF00097">
    <property type="entry name" value="zf-C3HC4"/>
    <property type="match status" value="1"/>
</dbReference>
<dbReference type="Proteomes" id="UP000710432">
    <property type="component" value="Unassembled WGS sequence"/>
</dbReference>
<keyword evidence="16" id="KW-0007">Acetylation</keyword>
<feature type="coiled-coil region" evidence="27">
    <location>
        <begin position="542"/>
        <end position="569"/>
    </location>
</feature>
<dbReference type="FunFam" id="2.120.10.30:FF:000013">
    <property type="entry name" value="E3 ubiquitin-protein ligase TRIM71"/>
    <property type="match status" value="1"/>
</dbReference>
<evidence type="ECO:0000256" key="7">
    <source>
        <dbReference type="ARBA" id="ARBA00022490"/>
    </source>
</evidence>
<dbReference type="FunFam" id="3.30.40.10:FF:000398">
    <property type="entry name" value="E3 ubiquitin-protein ligase TRIM71"/>
    <property type="match status" value="1"/>
</dbReference>
<dbReference type="FunFam" id="2.120.10.30:FF:000080">
    <property type="entry name" value="E3 ubiquitin-protein ligase TRIM71"/>
    <property type="match status" value="1"/>
</dbReference>
<dbReference type="PROSITE" id="PS50194">
    <property type="entry name" value="FILAMIN_REPEAT"/>
    <property type="match status" value="1"/>
</dbReference>
<comment type="similarity">
    <text evidence="4">Belongs to the TRIM/RBCC family.</text>
</comment>
<evidence type="ECO:0000256" key="27">
    <source>
        <dbReference type="SAM" id="Coils"/>
    </source>
</evidence>
<dbReference type="FunFam" id="2.120.10.30:FF:000025">
    <property type="entry name" value="E3 ubiquitin-protein ligase TRIM71"/>
    <property type="match status" value="1"/>
</dbReference>
<feature type="repeat" description="NHL" evidence="26">
    <location>
        <begin position="835"/>
        <end position="878"/>
    </location>
</feature>
<dbReference type="InterPro" id="IPR017907">
    <property type="entry name" value="Znf_RING_CS"/>
</dbReference>
<feature type="repeat" description="NHL" evidence="26">
    <location>
        <begin position="882"/>
        <end position="925"/>
    </location>
</feature>
<dbReference type="Gene3D" id="3.30.40.10">
    <property type="entry name" value="Zinc/RING finger domain, C3HC4 (zinc finger)"/>
    <property type="match status" value="1"/>
</dbReference>
<evidence type="ECO:0000256" key="8">
    <source>
        <dbReference type="ARBA" id="ARBA00022679"/>
    </source>
</evidence>
<dbReference type="GO" id="GO:0035198">
    <property type="term" value="F:miRNA binding"/>
    <property type="evidence" value="ECO:0007669"/>
    <property type="project" value="UniProtKB-ARBA"/>
</dbReference>
<dbReference type="PANTHER" id="PTHR24104">
    <property type="entry name" value="E3 UBIQUITIN-PROTEIN LIGASE NHLRC1-RELATED"/>
    <property type="match status" value="1"/>
</dbReference>
<dbReference type="SUPFAM" id="SSF57850">
    <property type="entry name" value="RING/U-box"/>
    <property type="match status" value="1"/>
</dbReference>
<evidence type="ECO:0000256" key="25">
    <source>
        <dbReference type="PROSITE-ProRule" id="PRU00087"/>
    </source>
</evidence>
<evidence type="ECO:0000256" key="23">
    <source>
        <dbReference type="ARBA" id="ARBA00063297"/>
    </source>
</evidence>
<evidence type="ECO:0000256" key="13">
    <source>
        <dbReference type="ARBA" id="ARBA00022833"/>
    </source>
</evidence>
<dbReference type="PROSITE" id="PS50119">
    <property type="entry name" value="ZF_BBOX"/>
    <property type="match status" value="1"/>
</dbReference>
<gene>
    <name evidence="31" type="ORF">LTLLF_111825</name>
</gene>
<dbReference type="SUPFAM" id="SSF57845">
    <property type="entry name" value="B-box zinc-binding domain"/>
    <property type="match status" value="1"/>
</dbReference>
<dbReference type="Pfam" id="PF00643">
    <property type="entry name" value="zf-B_box"/>
    <property type="match status" value="1"/>
</dbReference>
<dbReference type="InterPro" id="IPR050952">
    <property type="entry name" value="TRIM-NHL_E3_ligases"/>
</dbReference>
<dbReference type="CDD" id="cd19796">
    <property type="entry name" value="Bbox2_TRIM71_C-VII"/>
    <property type="match status" value="1"/>
</dbReference>
<feature type="compositionally biased region" description="Gly residues" evidence="28">
    <location>
        <begin position="135"/>
        <end position="145"/>
    </location>
</feature>
<evidence type="ECO:0000256" key="17">
    <source>
        <dbReference type="ARBA" id="ARBA00023054"/>
    </source>
</evidence>
<feature type="region of interest" description="Disordered" evidence="28">
    <location>
        <begin position="126"/>
        <end position="176"/>
    </location>
</feature>
<proteinExistence type="inferred from homology"/>
<feature type="repeat" description="NHL" evidence="26">
    <location>
        <begin position="976"/>
        <end position="1016"/>
    </location>
</feature>
<name>A0A8J6GSE4_MICOH</name>
<evidence type="ECO:0000256" key="16">
    <source>
        <dbReference type="ARBA" id="ARBA00022990"/>
    </source>
</evidence>
<dbReference type="EMBL" id="JAATJU010004699">
    <property type="protein sequence ID" value="KAH0519521.1"/>
    <property type="molecule type" value="Genomic_DNA"/>
</dbReference>
<evidence type="ECO:0000256" key="5">
    <source>
        <dbReference type="ARBA" id="ARBA00012483"/>
    </source>
</evidence>
<dbReference type="GO" id="GO:0017148">
    <property type="term" value="P:negative regulation of translation"/>
    <property type="evidence" value="ECO:0007669"/>
    <property type="project" value="UniProtKB-ARBA"/>
</dbReference>
<dbReference type="SMART" id="SM00184">
    <property type="entry name" value="RING"/>
    <property type="match status" value="1"/>
</dbReference>
<evidence type="ECO:0000256" key="10">
    <source>
        <dbReference type="ARBA" id="ARBA00022737"/>
    </source>
</evidence>
<evidence type="ECO:0000256" key="28">
    <source>
        <dbReference type="SAM" id="MobiDB-lite"/>
    </source>
</evidence>
<protein>
    <recommendedName>
        <fullName evidence="19">E3 ubiquitin-protein ligase TRIM71</fullName>
        <ecNumber evidence="5">2.3.2.27</ecNumber>
    </recommendedName>
    <alternativeName>
        <fullName evidence="22">Protein lin-41 homolog</fullName>
    </alternativeName>
    <alternativeName>
        <fullName evidence="20">RING-type E3 ubiquitin transferase TRIM71</fullName>
    </alternativeName>
    <alternativeName>
        <fullName evidence="21">Tripartite motif-containing protein 71</fullName>
    </alternativeName>
</protein>
<dbReference type="GO" id="GO:0043161">
    <property type="term" value="P:proteasome-mediated ubiquitin-dependent protein catabolic process"/>
    <property type="evidence" value="ECO:0007669"/>
    <property type="project" value="TreeGrafter"/>
</dbReference>
<comment type="caution">
    <text evidence="31">The sequence shown here is derived from an EMBL/GenBank/DDBJ whole genome shotgun (WGS) entry which is preliminary data.</text>
</comment>
<dbReference type="Gene3D" id="3.30.160.60">
    <property type="entry name" value="Classic Zinc Finger"/>
    <property type="match status" value="2"/>
</dbReference>
<evidence type="ECO:0000256" key="21">
    <source>
        <dbReference type="ARBA" id="ARBA00042007"/>
    </source>
</evidence>
<evidence type="ECO:0000256" key="15">
    <source>
        <dbReference type="ARBA" id="ARBA00022884"/>
    </source>
</evidence>
<feature type="repeat" description="NHL" evidence="26">
    <location>
        <begin position="788"/>
        <end position="831"/>
    </location>
</feature>
<evidence type="ECO:0000256" key="4">
    <source>
        <dbReference type="ARBA" id="ARBA00008518"/>
    </source>
</evidence>
<feature type="repeat" description="NHL" evidence="26">
    <location>
        <begin position="741"/>
        <end position="784"/>
    </location>
</feature>
<dbReference type="InterPro" id="IPR001298">
    <property type="entry name" value="Filamin/ABP280_rpt"/>
</dbReference>
<dbReference type="CDD" id="cd16589">
    <property type="entry name" value="RING-HC_TRIM71_C-VII"/>
    <property type="match status" value="1"/>
</dbReference>
<evidence type="ECO:0000256" key="3">
    <source>
        <dbReference type="ARBA" id="ARBA00004906"/>
    </source>
</evidence>
<dbReference type="SUPFAM" id="SSF101898">
    <property type="entry name" value="NHL repeat"/>
    <property type="match status" value="1"/>
</dbReference>
<evidence type="ECO:0000256" key="9">
    <source>
        <dbReference type="ARBA" id="ARBA00022723"/>
    </source>
</evidence>
<feature type="domain" description="RING-type" evidence="29">
    <location>
        <begin position="12"/>
        <end position="94"/>
    </location>
</feature>
<feature type="region of interest" description="Disordered" evidence="28">
    <location>
        <begin position="26"/>
        <end position="48"/>
    </location>
</feature>
<keyword evidence="8" id="KW-0808">Transferase</keyword>
<dbReference type="GO" id="GO:0008270">
    <property type="term" value="F:zinc ion binding"/>
    <property type="evidence" value="ECO:0007669"/>
    <property type="project" value="UniProtKB-KW"/>
</dbReference>
<dbReference type="Gene3D" id="2.60.40.10">
    <property type="entry name" value="Immunoglobulins"/>
    <property type="match status" value="1"/>
</dbReference>
<keyword evidence="14" id="KW-0832">Ubl conjugation</keyword>
<comment type="catalytic activity">
    <reaction evidence="1">
        <text>S-ubiquitinyl-[E2 ubiquitin-conjugating enzyme]-L-cysteine + [acceptor protein]-L-lysine = [E2 ubiquitin-conjugating enzyme]-L-cysteine + N(6)-ubiquitinyl-[acceptor protein]-L-lysine.</text>
        <dbReference type="EC" id="2.3.2.27"/>
    </reaction>
</comment>
<dbReference type="PROSITE" id="PS51125">
    <property type="entry name" value="NHL"/>
    <property type="match status" value="6"/>
</dbReference>
<dbReference type="InterPro" id="IPR000315">
    <property type="entry name" value="Znf_B-box"/>
</dbReference>
<dbReference type="InterPro" id="IPR018957">
    <property type="entry name" value="Znf_C3HC4_RING-type"/>
</dbReference>
<dbReference type="GO" id="GO:0061630">
    <property type="term" value="F:ubiquitin protein ligase activity"/>
    <property type="evidence" value="ECO:0007669"/>
    <property type="project" value="UniProtKB-EC"/>
</dbReference>
<dbReference type="CDD" id="cd19812">
    <property type="entry name" value="Bbox1_TRIM71_C-VII"/>
    <property type="match status" value="1"/>
</dbReference>
<evidence type="ECO:0000256" key="19">
    <source>
        <dbReference type="ARBA" id="ARBA00040205"/>
    </source>
</evidence>
<comment type="subcellular location">
    <subcellularLocation>
        <location evidence="2">Cytoplasm</location>
        <location evidence="2">P-body</location>
    </subcellularLocation>
</comment>
<dbReference type="Gene3D" id="2.120.10.30">
    <property type="entry name" value="TolB, C-terminal domain"/>
    <property type="match status" value="2"/>
</dbReference>
<organism evidence="31 32">
    <name type="scientific">Microtus ochrogaster</name>
    <name type="common">Prairie vole</name>
    <dbReference type="NCBI Taxonomy" id="79684"/>
    <lineage>
        <taxon>Eukaryota</taxon>
        <taxon>Metazoa</taxon>
        <taxon>Chordata</taxon>
        <taxon>Craniata</taxon>
        <taxon>Vertebrata</taxon>
        <taxon>Euteleostomi</taxon>
        <taxon>Mammalia</taxon>
        <taxon>Eutheria</taxon>
        <taxon>Euarchontoglires</taxon>
        <taxon>Glires</taxon>
        <taxon>Rodentia</taxon>
        <taxon>Myomorpha</taxon>
        <taxon>Muroidea</taxon>
        <taxon>Cricetidae</taxon>
        <taxon>Arvicolinae</taxon>
        <taxon>Microtus</taxon>
    </lineage>
</organism>
<evidence type="ECO:0000256" key="6">
    <source>
        <dbReference type="ARBA" id="ARBA00022473"/>
    </source>
</evidence>
<evidence type="ECO:0000256" key="20">
    <source>
        <dbReference type="ARBA" id="ARBA00041679"/>
    </source>
</evidence>
<keyword evidence="9" id="KW-0479">Metal-binding</keyword>
<keyword evidence="13" id="KW-0862">Zinc</keyword>
<dbReference type="InterPro" id="IPR001258">
    <property type="entry name" value="NHL_repeat"/>
</dbReference>
<dbReference type="InterPro" id="IPR001841">
    <property type="entry name" value="Znf_RING"/>
</dbReference>
<feature type="compositionally biased region" description="Basic residues" evidence="28">
    <location>
        <begin position="147"/>
        <end position="157"/>
    </location>
</feature>
<feature type="repeat" description="Filamin" evidence="25">
    <location>
        <begin position="627"/>
        <end position="728"/>
    </location>
</feature>
<dbReference type="PANTHER" id="PTHR24104:SF55">
    <property type="entry name" value="E3 UBIQUITIN-PROTEIN LIGASE TRIM71"/>
    <property type="match status" value="1"/>
</dbReference>
<dbReference type="GO" id="GO:0000932">
    <property type="term" value="C:P-body"/>
    <property type="evidence" value="ECO:0007669"/>
    <property type="project" value="UniProtKB-SubCell"/>
</dbReference>
<dbReference type="SUPFAM" id="SSF81296">
    <property type="entry name" value="E set domains"/>
    <property type="match status" value="1"/>
</dbReference>
<evidence type="ECO:0000259" key="29">
    <source>
        <dbReference type="PROSITE" id="PS50089"/>
    </source>
</evidence>
<dbReference type="SMART" id="SM00336">
    <property type="entry name" value="BBOX"/>
    <property type="match status" value="2"/>
</dbReference>
<dbReference type="InterPro" id="IPR011042">
    <property type="entry name" value="6-blade_b-propeller_TolB-like"/>
</dbReference>
<keyword evidence="11 24" id="KW-0863">Zinc-finger</keyword>
<evidence type="ECO:0000256" key="1">
    <source>
        <dbReference type="ARBA" id="ARBA00000900"/>
    </source>
</evidence>
<dbReference type="InterPro" id="IPR013083">
    <property type="entry name" value="Znf_RING/FYVE/PHD"/>
</dbReference>
<sequence length="1016" mass="109392">MASFPETDFQICLLCKEMCGSPAPLSSSSSASSSSSQTSTSSAGGGGPGAAARRLHVLPCLHAFCRPCLEAHRLPAPGGAGPSEALKLRCPVCDQKVVLAEAAGMDALPSSAFLLSNLLDAVVATADEPPPKNGRAGGGPGGAGGHSNHRHHAHHPPQRAAAPPPQPPPGPAASPAALLLRRPHGCSSCDEGNAASSRCLDCQEHLCDNCVRAHQRVRLTKDHYIERGPPGPAAASAAQQLGLGPPFAGAPFSILSVFPERLGFCQHHDEESCLLAAARFLADFSSGLSLRARITQQASPHSLFDYPVLKMGSHWAVNFNKEVVFGCGDGWTAGASLARSGEESCYSLPRQRSPLVSAVTWGRLLIVALSRLNRVRPFFIHETAGVTVVTRAEQCQGSALLCDHLPAGKYTLPLLKLGPGGHGNGDSDILPEVLHLYCDTCSVPICRECTLGRHGGHSFAYLQDALQDSRALTIQLLADAQQGRQAIQLSIEQAQTVAEQVEMKAKVVQAEVKAVTARHKKALEERECELLWKVEKIRQVKAKSLYLQVEKLRQNLNKLDSTVSAVQQVLEEGRALDILLARDRMLAQVQELKTIRSLLQPQEDDRVMFTPPDQALYLALKSFGFVSSGAFAPLTKATGDGIKRALQGKVASFTVVGYDHDGEPRLSGGDLMSAVVLGPDGNLFGAEVSDQQNGTYVVSYRPQLEGEHLVSVTLCNQHIENSPFKVVVKSGRSYVGIGLPGLSFGSEGDSEGKLCRPWGVSVDKEGYIIVADRSNNRIQVFKPCGSFHHKFGTLGSRPGQFDRPAGVACDASRRIVVADKDNHRIQIFTFEGQFLLKFGEKGTKNGQFNYPWDVAVNSEGKILVSDTRNHRIQLFGPDGVFLNKYGFEGALWKHFDSPRGVAFNHEGHLVVTDFNNHRLLVIHPDCQSARFLGSEGSNNGQFLRPQGVAVDQEGRIIVADSRNHRVQMFEANGNFLCKFGAQGSGFGQMDRPSGIAVTPDGLIVVVDFGNNRILIF</sequence>
<feature type="domain" description="B box-type" evidence="30">
    <location>
        <begin position="431"/>
        <end position="462"/>
    </location>
</feature>
<dbReference type="GO" id="GO:0000209">
    <property type="term" value="P:protein polyubiquitination"/>
    <property type="evidence" value="ECO:0007669"/>
    <property type="project" value="TreeGrafter"/>
</dbReference>
<dbReference type="PROSITE" id="PS00518">
    <property type="entry name" value="ZF_RING_1"/>
    <property type="match status" value="1"/>
</dbReference>
<dbReference type="Pfam" id="PF01436">
    <property type="entry name" value="NHL"/>
    <property type="match status" value="6"/>
</dbReference>
<dbReference type="Pfam" id="PF00630">
    <property type="entry name" value="Filamin"/>
    <property type="match status" value="1"/>
</dbReference>
<evidence type="ECO:0000256" key="12">
    <source>
        <dbReference type="ARBA" id="ARBA00022786"/>
    </source>
</evidence>
<comment type="subunit">
    <text evidence="23">Interacts (via NHL repeats) with AGO2; the interaction increases in presence of RNA. Interacts with HSP90AA1. Interacts (via NHL repeats) with MOV10, PABPC1, PUM1, PUM2, STAU2, XRN1 and XRN2 in an RNA-dependent manner. Interacts with SHCBP1; leading to enhance its stability.</text>
</comment>
<dbReference type="GO" id="GO:0031047">
    <property type="term" value="P:regulatory ncRNA-mediated gene silencing"/>
    <property type="evidence" value="ECO:0007669"/>
    <property type="project" value="UniProtKB-KW"/>
</dbReference>
<feature type="compositionally biased region" description="Pro residues" evidence="28">
    <location>
        <begin position="162"/>
        <end position="172"/>
    </location>
</feature>
<keyword evidence="10" id="KW-0677">Repeat</keyword>
<dbReference type="CDD" id="cd14954">
    <property type="entry name" value="NHL_TRIM71_like"/>
    <property type="match status" value="1"/>
</dbReference>
<feature type="coiled-coil region" evidence="27">
    <location>
        <begin position="491"/>
        <end position="518"/>
    </location>
</feature>
<evidence type="ECO:0000256" key="22">
    <source>
        <dbReference type="ARBA" id="ARBA00043228"/>
    </source>
</evidence>
<keyword evidence="6" id="KW-0217">Developmental protein</keyword>
<dbReference type="InterPro" id="IPR017868">
    <property type="entry name" value="Filamin/ABP280_repeat-like"/>
</dbReference>
<dbReference type="InterPro" id="IPR013783">
    <property type="entry name" value="Ig-like_fold"/>
</dbReference>
<evidence type="ECO:0000313" key="32">
    <source>
        <dbReference type="Proteomes" id="UP000710432"/>
    </source>
</evidence>
<reference evidence="31" key="1">
    <citation type="submission" date="2020-03" db="EMBL/GenBank/DDBJ databases">
        <title>Studies in the Genomics of Life Span.</title>
        <authorList>
            <person name="Glass D."/>
        </authorList>
    </citation>
    <scope>NUCLEOTIDE SEQUENCE</scope>
    <source>
        <strain evidence="31">LTLLF</strain>
        <tissue evidence="31">Muscle</tissue>
    </source>
</reference>
<dbReference type="FunFam" id="2.60.40.10:FF:000527">
    <property type="entry name" value="E3 ubiquitin-protein ligase TRIM71"/>
    <property type="match status" value="1"/>
</dbReference>
<keyword evidence="15" id="KW-0694">RNA-binding</keyword>
<evidence type="ECO:0000256" key="26">
    <source>
        <dbReference type="PROSITE-ProRule" id="PRU00504"/>
    </source>
</evidence>